<feature type="region of interest" description="Disordered" evidence="1">
    <location>
        <begin position="44"/>
        <end position="82"/>
    </location>
</feature>
<dbReference type="PANTHER" id="PTHR46248:SF9">
    <property type="entry name" value="EXPRESSED PROTEIN"/>
    <property type="match status" value="1"/>
</dbReference>
<accession>A0AAD3TCK1</accession>
<sequence length="358" mass="40360">MEENSSTNARVGISLEALRRLDEAIASEVESLSLSHMETQRVHKAKLEQEQAEPAVMVNQMESEEGRSAEREGDESKKVDRLKKKLRHEENVHRALERAFTRPLGTFPRLPPYLPPYTLELLAEVASLEEEIVKLEELVELFRQGMYEETVCISSSRMNSTDFHDAIVYAMTSTTMGEPTNSAQATGNSPKSNVTPHAEDKRGTENLEYTIISSNNKQQPPQLQVAINVKGAPAKCHNNLWFRGSSTAYSDICRQRLWLENHVHCSIMLAWGIFSATSLVLAGEGGSVQVHLLQHTQQSSFWAVQLADGSLAVEFGCREPARRRRMQKILARKANRKSEEREMKIMAWLVMPAMVTVK</sequence>
<name>A0AAD3TCK1_NEPGR</name>
<dbReference type="Pfam" id="PF14389">
    <property type="entry name" value="Lzipper-MIP1"/>
    <property type="match status" value="1"/>
</dbReference>
<dbReference type="Proteomes" id="UP001279734">
    <property type="component" value="Unassembled WGS sequence"/>
</dbReference>
<feature type="domain" description="Ternary complex factor MIP1 leucine-zipper" evidence="2">
    <location>
        <begin position="77"/>
        <end position="147"/>
    </location>
</feature>
<comment type="caution">
    <text evidence="3">The sequence shown here is derived from an EMBL/GenBank/DDBJ whole genome shotgun (WGS) entry which is preliminary data.</text>
</comment>
<evidence type="ECO:0000313" key="3">
    <source>
        <dbReference type="EMBL" id="GMH26449.1"/>
    </source>
</evidence>
<gene>
    <name evidence="3" type="ORF">Nepgr_028292</name>
</gene>
<proteinExistence type="predicted"/>
<evidence type="ECO:0000256" key="1">
    <source>
        <dbReference type="SAM" id="MobiDB-lite"/>
    </source>
</evidence>
<evidence type="ECO:0000259" key="2">
    <source>
        <dbReference type="Pfam" id="PF14389"/>
    </source>
</evidence>
<protein>
    <recommendedName>
        <fullName evidence="2">Ternary complex factor MIP1 leucine-zipper domain-containing protein</fullName>
    </recommendedName>
</protein>
<reference evidence="3" key="1">
    <citation type="submission" date="2023-05" db="EMBL/GenBank/DDBJ databases">
        <title>Nepenthes gracilis genome sequencing.</title>
        <authorList>
            <person name="Fukushima K."/>
        </authorList>
    </citation>
    <scope>NUCLEOTIDE SEQUENCE</scope>
    <source>
        <strain evidence="3">SING2019-196</strain>
    </source>
</reference>
<feature type="compositionally biased region" description="Basic and acidic residues" evidence="1">
    <location>
        <begin position="64"/>
        <end position="79"/>
    </location>
</feature>
<dbReference type="PANTHER" id="PTHR46248">
    <property type="entry name" value="EXPRESSED PROTEIN"/>
    <property type="match status" value="1"/>
</dbReference>
<feature type="compositionally biased region" description="Polar residues" evidence="1">
    <location>
        <begin position="177"/>
        <end position="195"/>
    </location>
</feature>
<feature type="region of interest" description="Disordered" evidence="1">
    <location>
        <begin position="177"/>
        <end position="200"/>
    </location>
</feature>
<keyword evidence="4" id="KW-1185">Reference proteome</keyword>
<dbReference type="InterPro" id="IPR025757">
    <property type="entry name" value="MIP1_Leuzipper"/>
</dbReference>
<organism evidence="3 4">
    <name type="scientific">Nepenthes gracilis</name>
    <name type="common">Slender pitcher plant</name>
    <dbReference type="NCBI Taxonomy" id="150966"/>
    <lineage>
        <taxon>Eukaryota</taxon>
        <taxon>Viridiplantae</taxon>
        <taxon>Streptophyta</taxon>
        <taxon>Embryophyta</taxon>
        <taxon>Tracheophyta</taxon>
        <taxon>Spermatophyta</taxon>
        <taxon>Magnoliopsida</taxon>
        <taxon>eudicotyledons</taxon>
        <taxon>Gunneridae</taxon>
        <taxon>Pentapetalae</taxon>
        <taxon>Caryophyllales</taxon>
        <taxon>Nepenthaceae</taxon>
        <taxon>Nepenthes</taxon>
    </lineage>
</organism>
<evidence type="ECO:0000313" key="4">
    <source>
        <dbReference type="Proteomes" id="UP001279734"/>
    </source>
</evidence>
<dbReference type="AlphaFoldDB" id="A0AAD3TCK1"/>
<dbReference type="EMBL" id="BSYO01000031">
    <property type="protein sequence ID" value="GMH26449.1"/>
    <property type="molecule type" value="Genomic_DNA"/>
</dbReference>